<feature type="domain" description="Lipocalin-like" evidence="2">
    <location>
        <begin position="40"/>
        <end position="123"/>
    </location>
</feature>
<feature type="chain" id="PRO_5012435874" description="Lipocalin-like domain-containing protein" evidence="1">
    <location>
        <begin position="24"/>
        <end position="146"/>
    </location>
</feature>
<gene>
    <name evidence="3" type="ORF">SAMN05444128_1191</name>
</gene>
<sequence length="146" mass="16830">MKFYLYRYLLLFLALPLVLTSCDDDDDPEPTKTDLLVAHEWQGERVLVNGFDVSDRPEIKDMLLDIKSTRLTLRRDGTYTAVYDQAGSSQTTTGTWEFKENETIIYFDLLGDLQIETLTTTNMDLITTVNRNNTSFDAKVQFVKKN</sequence>
<dbReference type="Proteomes" id="UP000187181">
    <property type="component" value="Unassembled WGS sequence"/>
</dbReference>
<protein>
    <recommendedName>
        <fullName evidence="2">Lipocalin-like domain-containing protein</fullName>
    </recommendedName>
</protein>
<accession>A0A1R3WWU4</accession>
<feature type="signal peptide" evidence="1">
    <location>
        <begin position="1"/>
        <end position="23"/>
    </location>
</feature>
<keyword evidence="4" id="KW-1185">Reference proteome</keyword>
<proteinExistence type="predicted"/>
<dbReference type="OrthoDB" id="852555at2"/>
<dbReference type="AlphaFoldDB" id="A0A1R3WWU4"/>
<evidence type="ECO:0000259" key="2">
    <source>
        <dbReference type="Pfam" id="PF13648"/>
    </source>
</evidence>
<evidence type="ECO:0000313" key="3">
    <source>
        <dbReference type="EMBL" id="SIT82922.1"/>
    </source>
</evidence>
<keyword evidence="1" id="KW-0732">Signal</keyword>
<name>A0A1R3WWU4_9BACT</name>
<dbReference type="RefSeq" id="WP_076666563.1">
    <property type="nucleotide sequence ID" value="NZ_FTPP01000001.1"/>
</dbReference>
<dbReference type="STRING" id="1317125.SAMN05444128_1191"/>
<dbReference type="InterPro" id="IPR024311">
    <property type="entry name" value="Lipocalin-like"/>
</dbReference>
<evidence type="ECO:0000256" key="1">
    <source>
        <dbReference type="SAM" id="SignalP"/>
    </source>
</evidence>
<dbReference type="PROSITE" id="PS51257">
    <property type="entry name" value="PROKAR_LIPOPROTEIN"/>
    <property type="match status" value="1"/>
</dbReference>
<organism evidence="3 4">
    <name type="scientific">Pontibacter indicus</name>
    <dbReference type="NCBI Taxonomy" id="1317125"/>
    <lineage>
        <taxon>Bacteria</taxon>
        <taxon>Pseudomonadati</taxon>
        <taxon>Bacteroidota</taxon>
        <taxon>Cytophagia</taxon>
        <taxon>Cytophagales</taxon>
        <taxon>Hymenobacteraceae</taxon>
        <taxon>Pontibacter</taxon>
    </lineage>
</organism>
<evidence type="ECO:0000313" key="4">
    <source>
        <dbReference type="Proteomes" id="UP000187181"/>
    </source>
</evidence>
<reference evidence="4" key="1">
    <citation type="submission" date="2017-01" db="EMBL/GenBank/DDBJ databases">
        <authorList>
            <person name="Varghese N."/>
            <person name="Submissions S."/>
        </authorList>
    </citation>
    <scope>NUCLEOTIDE SEQUENCE [LARGE SCALE GENOMIC DNA]</scope>
    <source>
        <strain evidence="4">LP100</strain>
    </source>
</reference>
<dbReference type="EMBL" id="FTPP01000001">
    <property type="protein sequence ID" value="SIT82922.1"/>
    <property type="molecule type" value="Genomic_DNA"/>
</dbReference>
<dbReference type="Pfam" id="PF13648">
    <property type="entry name" value="Lipocalin_4"/>
    <property type="match status" value="1"/>
</dbReference>